<feature type="region of interest" description="Disordered" evidence="1">
    <location>
        <begin position="238"/>
        <end position="317"/>
    </location>
</feature>
<evidence type="ECO:0008006" key="6">
    <source>
        <dbReference type="Google" id="ProtNLM"/>
    </source>
</evidence>
<evidence type="ECO:0000256" key="1">
    <source>
        <dbReference type="SAM" id="MobiDB-lite"/>
    </source>
</evidence>
<dbReference type="Pfam" id="PF14309">
    <property type="entry name" value="DUF4378"/>
    <property type="match status" value="1"/>
</dbReference>
<sequence>MFYSVPSSSPLDQNVADKGSCPGTFFHLFDWNCHSHHGRRFFGHKSNLFGKNPSETTDKACNHEALPGALVANDENRCEFSPANQTSLENRLLKDQKPEKSKKKSPNVVAKLMGLETMPSPDPCRRQRRPLDLQHPNLMRTPDKTIYFPNTRVAKLMGLETMPSLETCRRQRRPLDLQHPNLMRTPDKTAYFPNSRVLSIKQQRNHEGDGNLQGCSIRSESSRKNLLADLSCKQGVENETTDKHQSHDEIQSGNDPVISSQTKDRVHNKVPSATRPAQTSFNNSESAQGNIKGDEEKPTEPRSKKVESLSSPASTQDDYKMVKGKEFTSVQTSLPAVRAQAEKNKAGAVSMGQGQVKHVKKDKYRADGHSGRQHFGSAAKRTQGFKKTEQTNNQLCQIAGVKQQDTGLQKAKAKISSSPLKESFQKPENFNNQKHFSVDSTVSCIEEAGSSCSTKSNSRHKRLSSTAKSTNSKERNKIKLCKTGTGEITSPDLRSLGADRGSTHASTEVAPSCKSTVSSKHAQRSHRHILKGYHEGTIDTLESDVDCVRYEENHSNPCGVEDMHSTGNSVLSNLQEKSELLGSSLTFENGILEGQLHDGDVQGSSDTSISSTFQGSSGNEAVTSTLSVSEIPTSTCQSSIEDVGDIGSSYENKCHRQTVSYSGKSTATILKELLMALNPSTKEFITGKVCTSEEDSSTLELNYFRNADRADSPGIDYSKGSVWNSYAVEDTPCEDLFRNTFQLNSNLELVLPSKSEPVGAPESYSLIQEKAACEKEISRSFFCKSFHPGESHTLMSSIDLSSYIQNSLEKAMESEESYVQYILSSADLSHASIISARMLCSGLLIEPRLFDVVEASCQSQWKWGIQHDCDEDNHSRSSDDEFVGFSYTRAAHINRKLVFDCIEEALRQDMGITDQESMQTTFPVIDPPAYDLCSKRVQRQIDDWQDMACGLNVDDMVEKEMNSGLGKWHDFSSEMYHISVEIELSILRDLIDELVPILSTGVPSVSTMMTYKWQGAVKAANKDKYFWVGL</sequence>
<evidence type="ECO:0000259" key="2">
    <source>
        <dbReference type="Pfam" id="PF14309"/>
    </source>
</evidence>
<comment type="caution">
    <text evidence="4">The sequence shown here is derived from an EMBL/GenBank/DDBJ whole genome shotgun (WGS) entry which is preliminary data.</text>
</comment>
<dbReference type="PANTHER" id="PTHR21726:SF61">
    <property type="entry name" value="DNAA INITIATOR-ASSOCIATING PROTEIN"/>
    <property type="match status" value="1"/>
</dbReference>
<name>A0A9D4ZFH8_ADICA</name>
<dbReference type="PANTHER" id="PTHR21726">
    <property type="entry name" value="PHOSPHATIDYLINOSITOL N-ACETYLGLUCOSAMINYLTRANSFERASE SUBUNIT P DOWN SYNDROME CRITICAL REGION PROTEIN 5 -RELATED"/>
    <property type="match status" value="1"/>
</dbReference>
<dbReference type="OrthoDB" id="1928505at2759"/>
<feature type="region of interest" description="Disordered" evidence="1">
    <location>
        <begin position="489"/>
        <end position="521"/>
    </location>
</feature>
<keyword evidence="5" id="KW-1185">Reference proteome</keyword>
<dbReference type="AlphaFoldDB" id="A0A9D4ZFH8"/>
<dbReference type="InterPro" id="IPR032795">
    <property type="entry name" value="DUF3741-assoc"/>
</dbReference>
<feature type="compositionally biased region" description="Polar residues" evidence="1">
    <location>
        <begin position="251"/>
        <end position="261"/>
    </location>
</feature>
<gene>
    <name evidence="4" type="ORF">GOP47_0013616</name>
</gene>
<evidence type="ECO:0000313" key="4">
    <source>
        <dbReference type="EMBL" id="KAI5071365.1"/>
    </source>
</evidence>
<dbReference type="Pfam" id="PF14383">
    <property type="entry name" value="VARLMGL"/>
    <property type="match status" value="1"/>
</dbReference>
<reference evidence="4" key="1">
    <citation type="submission" date="2021-01" db="EMBL/GenBank/DDBJ databases">
        <title>Adiantum capillus-veneris genome.</title>
        <authorList>
            <person name="Fang Y."/>
            <person name="Liao Q."/>
        </authorList>
    </citation>
    <scope>NUCLEOTIDE SEQUENCE</scope>
    <source>
        <strain evidence="4">H3</strain>
        <tissue evidence="4">Leaf</tissue>
    </source>
</reference>
<organism evidence="4 5">
    <name type="scientific">Adiantum capillus-veneris</name>
    <name type="common">Maidenhair fern</name>
    <dbReference type="NCBI Taxonomy" id="13818"/>
    <lineage>
        <taxon>Eukaryota</taxon>
        <taxon>Viridiplantae</taxon>
        <taxon>Streptophyta</taxon>
        <taxon>Embryophyta</taxon>
        <taxon>Tracheophyta</taxon>
        <taxon>Polypodiopsida</taxon>
        <taxon>Polypodiidae</taxon>
        <taxon>Polypodiales</taxon>
        <taxon>Pteridineae</taxon>
        <taxon>Pteridaceae</taxon>
        <taxon>Vittarioideae</taxon>
        <taxon>Adiantum</taxon>
    </lineage>
</organism>
<feature type="domain" description="DUF4378" evidence="2">
    <location>
        <begin position="816"/>
        <end position="993"/>
    </location>
</feature>
<dbReference type="EMBL" id="JABFUD020000013">
    <property type="protein sequence ID" value="KAI5071365.1"/>
    <property type="molecule type" value="Genomic_DNA"/>
</dbReference>
<feature type="compositionally biased region" description="Polar residues" evidence="1">
    <location>
        <begin position="275"/>
        <end position="289"/>
    </location>
</feature>
<feature type="compositionally biased region" description="Basic and acidic residues" evidence="1">
    <location>
        <begin position="240"/>
        <end position="250"/>
    </location>
</feature>
<evidence type="ECO:0000313" key="5">
    <source>
        <dbReference type="Proteomes" id="UP000886520"/>
    </source>
</evidence>
<protein>
    <recommendedName>
        <fullName evidence="6">DUF4378 domain-containing protein</fullName>
    </recommendedName>
</protein>
<feature type="region of interest" description="Disordered" evidence="1">
    <location>
        <begin position="449"/>
        <end position="475"/>
    </location>
</feature>
<proteinExistence type="predicted"/>
<feature type="region of interest" description="Disordered" evidence="1">
    <location>
        <begin position="366"/>
        <end position="385"/>
    </location>
</feature>
<evidence type="ECO:0000259" key="3">
    <source>
        <dbReference type="Pfam" id="PF14383"/>
    </source>
</evidence>
<feature type="domain" description="DUF3741" evidence="3">
    <location>
        <begin position="99"/>
        <end position="120"/>
    </location>
</feature>
<dbReference type="InterPro" id="IPR025486">
    <property type="entry name" value="DUF4378"/>
</dbReference>
<accession>A0A9D4ZFH8</accession>
<dbReference type="Proteomes" id="UP000886520">
    <property type="component" value="Chromosome 13"/>
</dbReference>
<feature type="compositionally biased region" description="Basic and acidic residues" evidence="1">
    <location>
        <begin position="292"/>
        <end position="307"/>
    </location>
</feature>